<dbReference type="Proteomes" id="UP001165121">
    <property type="component" value="Unassembled WGS sequence"/>
</dbReference>
<dbReference type="InterPro" id="IPR050951">
    <property type="entry name" value="Retrovirus_Pol_polyprotein"/>
</dbReference>
<feature type="domain" description="Integrase zinc-binding" evidence="1">
    <location>
        <begin position="108"/>
        <end position="159"/>
    </location>
</feature>
<protein>
    <submittedName>
        <fullName evidence="2">Unnamed protein product</fullName>
    </submittedName>
</protein>
<dbReference type="EMBL" id="BSXT01000275">
    <property type="protein sequence ID" value="GMF23132.1"/>
    <property type="molecule type" value="Genomic_DNA"/>
</dbReference>
<organism evidence="2 3">
    <name type="scientific">Phytophthora fragariaefolia</name>
    <dbReference type="NCBI Taxonomy" id="1490495"/>
    <lineage>
        <taxon>Eukaryota</taxon>
        <taxon>Sar</taxon>
        <taxon>Stramenopiles</taxon>
        <taxon>Oomycota</taxon>
        <taxon>Peronosporomycetes</taxon>
        <taxon>Peronosporales</taxon>
        <taxon>Peronosporaceae</taxon>
        <taxon>Phytophthora</taxon>
    </lineage>
</organism>
<name>A0A9W6WQM0_9STRA</name>
<dbReference type="InterPro" id="IPR041588">
    <property type="entry name" value="Integrase_H2C2"/>
</dbReference>
<dbReference type="PANTHER" id="PTHR37984:SF5">
    <property type="entry name" value="PROTEIN NYNRIN-LIKE"/>
    <property type="match status" value="1"/>
</dbReference>
<sequence length="280" mass="30921">MSLLAFRYVIEHVPGEANAWGDLLSRWGAGSALKQERTSRRVARLAVVQRVSPLEDPEFVWPAETEIRVLQQVARDDNSDLQGAQWSEQRQLLLTAAGQVWIPGDATDMQQRLCVVAHPGVSGHRGSRATTQALEAVLCWRTMAKDVAEFVAGCLHCMATASGRIPRPFGETLKATKPNEVLHFDYLTMVEGEGGNKYILVLEDGMSGYVELIACLQANSDNAYHGLCSGATHSGNLHISATSTLVQHALMDTFRWATCSVVTIHSRKHYYWQKATDICQ</sequence>
<dbReference type="Gene3D" id="1.10.340.70">
    <property type="match status" value="1"/>
</dbReference>
<proteinExistence type="predicted"/>
<accession>A0A9W6WQM0</accession>
<dbReference type="OrthoDB" id="78677at2759"/>
<evidence type="ECO:0000313" key="3">
    <source>
        <dbReference type="Proteomes" id="UP001165121"/>
    </source>
</evidence>
<dbReference type="PANTHER" id="PTHR37984">
    <property type="entry name" value="PROTEIN CBG26694"/>
    <property type="match status" value="1"/>
</dbReference>
<evidence type="ECO:0000259" key="1">
    <source>
        <dbReference type="Pfam" id="PF17921"/>
    </source>
</evidence>
<dbReference type="Pfam" id="PF17921">
    <property type="entry name" value="Integrase_H2C2"/>
    <property type="match status" value="1"/>
</dbReference>
<comment type="caution">
    <text evidence="2">The sequence shown here is derived from an EMBL/GenBank/DDBJ whole genome shotgun (WGS) entry which is preliminary data.</text>
</comment>
<reference evidence="2" key="1">
    <citation type="submission" date="2023-04" db="EMBL/GenBank/DDBJ databases">
        <title>Phytophthora fragariaefolia NBRC 109709.</title>
        <authorList>
            <person name="Ichikawa N."/>
            <person name="Sato H."/>
            <person name="Tonouchi N."/>
        </authorList>
    </citation>
    <scope>NUCLEOTIDE SEQUENCE</scope>
    <source>
        <strain evidence="2">NBRC 109709</strain>
    </source>
</reference>
<evidence type="ECO:0000313" key="2">
    <source>
        <dbReference type="EMBL" id="GMF23132.1"/>
    </source>
</evidence>
<keyword evidence="3" id="KW-1185">Reference proteome</keyword>
<gene>
    <name evidence="2" type="ORF">Pfra01_000358600</name>
</gene>
<dbReference type="AlphaFoldDB" id="A0A9W6WQM0"/>